<evidence type="ECO:0000256" key="2">
    <source>
        <dbReference type="SAM" id="MobiDB-lite"/>
    </source>
</evidence>
<feature type="compositionally biased region" description="Low complexity" evidence="2">
    <location>
        <begin position="90"/>
        <end position="106"/>
    </location>
</feature>
<reference evidence="5 6" key="1">
    <citation type="journal article" date="2014" name="PLoS Genet.">
        <title>Analysis of the Phlebiopsis gigantea genome, transcriptome and secretome provides insight into its pioneer colonization strategies of wood.</title>
        <authorList>
            <person name="Hori C."/>
            <person name="Ishida T."/>
            <person name="Igarashi K."/>
            <person name="Samejima M."/>
            <person name="Suzuki H."/>
            <person name="Master E."/>
            <person name="Ferreira P."/>
            <person name="Ruiz-Duenas F.J."/>
            <person name="Held B."/>
            <person name="Canessa P."/>
            <person name="Larrondo L.F."/>
            <person name="Schmoll M."/>
            <person name="Druzhinina I.S."/>
            <person name="Kubicek C.P."/>
            <person name="Gaskell J.A."/>
            <person name="Kersten P."/>
            <person name="St John F."/>
            <person name="Glasner J."/>
            <person name="Sabat G."/>
            <person name="Splinter BonDurant S."/>
            <person name="Syed K."/>
            <person name="Yadav J."/>
            <person name="Mgbeahuruike A.C."/>
            <person name="Kovalchuk A."/>
            <person name="Asiegbu F.O."/>
            <person name="Lackner G."/>
            <person name="Hoffmeister D."/>
            <person name="Rencoret J."/>
            <person name="Gutierrez A."/>
            <person name="Sun H."/>
            <person name="Lindquist E."/>
            <person name="Barry K."/>
            <person name="Riley R."/>
            <person name="Grigoriev I.V."/>
            <person name="Henrissat B."/>
            <person name="Kues U."/>
            <person name="Berka R.M."/>
            <person name="Martinez A.T."/>
            <person name="Covert S.F."/>
            <person name="Blanchette R.A."/>
            <person name="Cullen D."/>
        </authorList>
    </citation>
    <scope>NUCLEOTIDE SEQUENCE [LARGE SCALE GENOMIC DNA]</scope>
    <source>
        <strain evidence="5 6">11061_1 CR5-6</strain>
    </source>
</reference>
<feature type="region of interest" description="Disordered" evidence="2">
    <location>
        <begin position="322"/>
        <end position="374"/>
    </location>
</feature>
<organism evidence="5 6">
    <name type="scientific">Phlebiopsis gigantea (strain 11061_1 CR5-6)</name>
    <name type="common">White-rot fungus</name>
    <name type="synonym">Peniophora gigantea</name>
    <dbReference type="NCBI Taxonomy" id="745531"/>
    <lineage>
        <taxon>Eukaryota</taxon>
        <taxon>Fungi</taxon>
        <taxon>Dikarya</taxon>
        <taxon>Basidiomycota</taxon>
        <taxon>Agaricomycotina</taxon>
        <taxon>Agaricomycetes</taxon>
        <taxon>Polyporales</taxon>
        <taxon>Phanerochaetaceae</taxon>
        <taxon>Phlebiopsis</taxon>
    </lineage>
</organism>
<gene>
    <name evidence="5" type="ORF">PHLGIDRAFT_91452</name>
</gene>
<dbReference type="EMBL" id="KN840529">
    <property type="protein sequence ID" value="KIP05958.1"/>
    <property type="molecule type" value="Genomic_DNA"/>
</dbReference>
<evidence type="ECO:0000313" key="6">
    <source>
        <dbReference type="Proteomes" id="UP000053257"/>
    </source>
</evidence>
<dbReference type="AlphaFoldDB" id="A0A0C3PIU6"/>
<evidence type="ECO:0008006" key="7">
    <source>
        <dbReference type="Google" id="ProtNLM"/>
    </source>
</evidence>
<proteinExistence type="predicted"/>
<dbReference type="InterPro" id="IPR014840">
    <property type="entry name" value="HRD"/>
</dbReference>
<sequence length="464" mass="51306">MKPKKRRKRKNAAQEYYDTSDPFIDDSELAVDERTFFAQTKQQGFYVSSGQVALLTDKAPAKKPKSRASKKFILPPSVSISAALSNATLPPALSAPLSTSSSKLNSGNKMPISKVMNETNSSSAPPGPSKMAKSESSDGFGTKDSPIPLDDEAPTYITTSPTSGMKRKVSVDESFLASGSVASVDGENKKRKKTVQIKAFPPELEALIDELKDAIGKESWTVKGKFPQTLKPLLSRVALKAIVLNEYNDNFFNLMPKIFPYNRFTMTKLIKRTVWRDHTNILVERQNVLLGELKKLADDGFAKAQDEWERSVGMWERRQTVRTDGQDGLAPPTGGQAASAEGTPSLDDGADMDVDDALHPNGKQPSAKDAHPPAKRYRLTDQMKGIIWALVCLSNECCRIENEKNELENNHQIVSDQGVRKTLYQKIVACYPEGWLSSGQISREVSVMKKKYERDVMENAEGEP</sequence>
<feature type="domain" description="Hpc2-related" evidence="3">
    <location>
        <begin position="4"/>
        <end position="52"/>
    </location>
</feature>
<evidence type="ECO:0000256" key="1">
    <source>
        <dbReference type="ARBA" id="ARBA00022553"/>
    </source>
</evidence>
<dbReference type="Proteomes" id="UP000053257">
    <property type="component" value="Unassembled WGS sequence"/>
</dbReference>
<name>A0A0C3PIU6_PHLG1</name>
<dbReference type="STRING" id="745531.A0A0C3PIU6"/>
<dbReference type="OrthoDB" id="5576775at2759"/>
<evidence type="ECO:0000313" key="5">
    <source>
        <dbReference type="EMBL" id="KIP05958.1"/>
    </source>
</evidence>
<dbReference type="HOGENOM" id="CLU_022330_0_0_1"/>
<evidence type="ECO:0000259" key="4">
    <source>
        <dbReference type="Pfam" id="PF14075"/>
    </source>
</evidence>
<feature type="region of interest" description="Disordered" evidence="2">
    <location>
        <begin position="90"/>
        <end position="164"/>
    </location>
</feature>
<evidence type="ECO:0000259" key="3">
    <source>
        <dbReference type="Pfam" id="PF08729"/>
    </source>
</evidence>
<keyword evidence="1" id="KW-0597">Phosphoprotein</keyword>
<feature type="domain" description="Ubinuclein middle" evidence="4">
    <location>
        <begin position="199"/>
        <end position="443"/>
    </location>
</feature>
<protein>
    <recommendedName>
        <fullName evidence="7">Ubinuclein middle domain-containing protein</fullName>
    </recommendedName>
</protein>
<dbReference type="Pfam" id="PF08729">
    <property type="entry name" value="HUN"/>
    <property type="match status" value="1"/>
</dbReference>
<accession>A0A0C3PIU6</accession>
<dbReference type="InterPro" id="IPR026947">
    <property type="entry name" value="UBN_middle_dom"/>
</dbReference>
<keyword evidence="6" id="KW-1185">Reference proteome</keyword>
<dbReference type="Pfam" id="PF14075">
    <property type="entry name" value="UBN_AB"/>
    <property type="match status" value="1"/>
</dbReference>